<evidence type="ECO:0000313" key="3">
    <source>
        <dbReference type="EMBL" id="KAE8391792.1"/>
    </source>
</evidence>
<sequence length="81" mass="9359">MPTILETNRGPFQHSFTNDLLLAILWSTQVHTLSIIFLNPTQLRGMSARSHDYSSPRRRNGVDYPLLEHLNTQPYGRHDDV</sequence>
<dbReference type="Proteomes" id="UP000326877">
    <property type="component" value="Unassembled WGS sequence"/>
</dbReference>
<accession>A0A5N7CCB1</accession>
<keyword evidence="2" id="KW-0472">Membrane</keyword>
<proteinExistence type="predicted"/>
<gene>
    <name evidence="3" type="ORF">BDV23DRAFT_63751</name>
</gene>
<keyword evidence="2" id="KW-1133">Transmembrane helix</keyword>
<keyword evidence="2" id="KW-0812">Transmembrane</keyword>
<reference evidence="3" key="1">
    <citation type="submission" date="2019-04" db="EMBL/GenBank/DDBJ databases">
        <title>Friends and foes A comparative genomics studyof 23 Aspergillus species from section Flavi.</title>
        <authorList>
            <consortium name="DOE Joint Genome Institute"/>
            <person name="Kjaerbolling I."/>
            <person name="Vesth T."/>
            <person name="Frisvad J.C."/>
            <person name="Nybo J.L."/>
            <person name="Theobald S."/>
            <person name="Kildgaard S."/>
            <person name="Isbrandt T."/>
            <person name="Kuo A."/>
            <person name="Sato A."/>
            <person name="Lyhne E.K."/>
            <person name="Kogle M.E."/>
            <person name="Wiebenga A."/>
            <person name="Kun R.S."/>
            <person name="Lubbers R.J."/>
            <person name="Makela M.R."/>
            <person name="Barry K."/>
            <person name="Chovatia M."/>
            <person name="Clum A."/>
            <person name="Daum C."/>
            <person name="Haridas S."/>
            <person name="He G."/>
            <person name="LaButti K."/>
            <person name="Lipzen A."/>
            <person name="Mondo S."/>
            <person name="Riley R."/>
            <person name="Salamov A."/>
            <person name="Simmons B.A."/>
            <person name="Magnuson J.K."/>
            <person name="Henrissat B."/>
            <person name="Mortensen U.H."/>
            <person name="Larsen T.O."/>
            <person name="Devries R.P."/>
            <person name="Grigoriev I.V."/>
            <person name="Machida M."/>
            <person name="Baker S.E."/>
            <person name="Andersen M.R."/>
        </authorList>
    </citation>
    <scope>NUCLEOTIDE SEQUENCE [LARGE SCALE GENOMIC DNA]</scope>
    <source>
        <strain evidence="3">IBT 14317</strain>
    </source>
</reference>
<dbReference type="AlphaFoldDB" id="A0A5N7CCB1"/>
<feature type="transmembrane region" description="Helical" evidence="2">
    <location>
        <begin position="20"/>
        <end position="39"/>
    </location>
</feature>
<organism evidence="3">
    <name type="scientific">Petromyces alliaceus</name>
    <name type="common">Aspergillus alliaceus</name>
    <dbReference type="NCBI Taxonomy" id="209559"/>
    <lineage>
        <taxon>Eukaryota</taxon>
        <taxon>Fungi</taxon>
        <taxon>Dikarya</taxon>
        <taxon>Ascomycota</taxon>
        <taxon>Pezizomycotina</taxon>
        <taxon>Eurotiomycetes</taxon>
        <taxon>Eurotiomycetidae</taxon>
        <taxon>Eurotiales</taxon>
        <taxon>Aspergillaceae</taxon>
        <taxon>Aspergillus</taxon>
        <taxon>Aspergillus subgen. Circumdati</taxon>
    </lineage>
</organism>
<name>A0A5N7CCB1_PETAA</name>
<evidence type="ECO:0000256" key="2">
    <source>
        <dbReference type="SAM" id="Phobius"/>
    </source>
</evidence>
<evidence type="ECO:0000256" key="1">
    <source>
        <dbReference type="SAM" id="MobiDB-lite"/>
    </source>
</evidence>
<protein>
    <submittedName>
        <fullName evidence="3">Uncharacterized protein</fullName>
    </submittedName>
</protein>
<dbReference type="EMBL" id="ML735242">
    <property type="protein sequence ID" value="KAE8391792.1"/>
    <property type="molecule type" value="Genomic_DNA"/>
</dbReference>
<feature type="region of interest" description="Disordered" evidence="1">
    <location>
        <begin position="46"/>
        <end position="81"/>
    </location>
</feature>